<keyword evidence="6" id="KW-0808">Transferase</keyword>
<keyword evidence="7" id="KW-0547">Nucleotide-binding</keyword>
<keyword evidence="11" id="KW-0443">Lipid metabolism</keyword>
<comment type="pathway">
    <text evidence="12">Isoprenoid biosynthesis; isopentenyl diphosphate biosynthesis via mevalonate pathway; isopentenyl diphosphate from (R)-mevalonate: step 1/3.</text>
</comment>
<organism evidence="14 15">
    <name type="scientific">Candidatus Shapirobacteria bacterium CG09_land_8_20_14_0_10_39_12</name>
    <dbReference type="NCBI Taxonomy" id="1974885"/>
    <lineage>
        <taxon>Bacteria</taxon>
        <taxon>Candidatus Shapironibacteriota</taxon>
    </lineage>
</organism>
<dbReference type="PANTHER" id="PTHR43290">
    <property type="entry name" value="MEVALONATE KINASE"/>
    <property type="match status" value="1"/>
</dbReference>
<dbReference type="SUPFAM" id="SSF54211">
    <property type="entry name" value="Ribosomal protein S5 domain 2-like"/>
    <property type="match status" value="1"/>
</dbReference>
<evidence type="ECO:0000256" key="1">
    <source>
        <dbReference type="ARBA" id="ARBA00004496"/>
    </source>
</evidence>
<keyword evidence="4" id="KW-0963">Cytoplasm</keyword>
<dbReference type="Gene3D" id="3.30.70.890">
    <property type="entry name" value="GHMP kinase, C-terminal domain"/>
    <property type="match status" value="1"/>
</dbReference>
<dbReference type="PANTHER" id="PTHR43290:SF2">
    <property type="entry name" value="MEVALONATE KINASE"/>
    <property type="match status" value="1"/>
</dbReference>
<evidence type="ECO:0000313" key="15">
    <source>
        <dbReference type="Proteomes" id="UP000230775"/>
    </source>
</evidence>
<dbReference type="UniPathway" id="UPA00057">
    <property type="reaction ID" value="UER00098"/>
</dbReference>
<evidence type="ECO:0000256" key="10">
    <source>
        <dbReference type="ARBA" id="ARBA00022842"/>
    </source>
</evidence>
<evidence type="ECO:0000313" key="14">
    <source>
        <dbReference type="EMBL" id="PIS14493.1"/>
    </source>
</evidence>
<comment type="caution">
    <text evidence="14">The sequence shown here is derived from an EMBL/GenBank/DDBJ whole genome shotgun (WGS) entry which is preliminary data.</text>
</comment>
<evidence type="ECO:0000256" key="7">
    <source>
        <dbReference type="ARBA" id="ARBA00022741"/>
    </source>
</evidence>
<evidence type="ECO:0000256" key="5">
    <source>
        <dbReference type="ARBA" id="ARBA00022516"/>
    </source>
</evidence>
<dbReference type="PROSITE" id="PS00627">
    <property type="entry name" value="GHMP_KINASES_ATP"/>
    <property type="match status" value="1"/>
</dbReference>
<sequence>MKEDLEDRKVGVSAPGKIILSGEHAVVYGYPDLLAAVNRRLSVNIEKIGGKKKVVLSRITSLVDYALKKLKLILGEDWQDGLRIKIDSQIPIARGMGSSAALAVALSGAAFQFAGRTWNLEEINQSAYGIEKKQHGKPSGGDNTISTYGGFLWFRKEAERVKLFHHLRPKRSLKILLIDTGKPKEDTGEMVSLVKDVVLKYPKKTKNIFQNIEEVTKCFLKFLIAEKNYSLRDLLKENERLLEDLGVVSSSTQKIIKQIERLGGGAKISGAGGQKAGSGIILVYHPRLSVLRQFAQKEDLPIFEVKLGEKGVRVEKN</sequence>
<dbReference type="AlphaFoldDB" id="A0A2H0WPC9"/>
<dbReference type="InterPro" id="IPR014721">
    <property type="entry name" value="Ribsml_uS5_D2-typ_fold_subgr"/>
</dbReference>
<keyword evidence="10" id="KW-0460">Magnesium</keyword>
<dbReference type="InterPro" id="IPR006203">
    <property type="entry name" value="GHMP_knse_ATP-bd_CS"/>
</dbReference>
<dbReference type="InterPro" id="IPR006205">
    <property type="entry name" value="Mev_gal_kin"/>
</dbReference>
<dbReference type="GO" id="GO:0005524">
    <property type="term" value="F:ATP binding"/>
    <property type="evidence" value="ECO:0007669"/>
    <property type="project" value="UniProtKB-KW"/>
</dbReference>
<dbReference type="Gene3D" id="3.30.230.10">
    <property type="match status" value="1"/>
</dbReference>
<comment type="subcellular location">
    <subcellularLocation>
        <location evidence="1">Cytoplasm</location>
    </subcellularLocation>
</comment>
<keyword evidence="9" id="KW-0067">ATP-binding</keyword>
<accession>A0A2H0WPC9</accession>
<dbReference type="EC" id="2.7.1.36" evidence="3"/>
<reference evidence="15" key="1">
    <citation type="submission" date="2017-09" db="EMBL/GenBank/DDBJ databases">
        <title>Depth-based differentiation of microbial function through sediment-hosted aquifers and enrichment of novel symbionts in the deep terrestrial subsurface.</title>
        <authorList>
            <person name="Probst A.J."/>
            <person name="Ladd B."/>
            <person name="Jarett J.K."/>
            <person name="Geller-Mcgrath D.E."/>
            <person name="Sieber C.M.K."/>
            <person name="Emerson J.B."/>
            <person name="Anantharaman K."/>
            <person name="Thomas B.C."/>
            <person name="Malmstrom R."/>
            <person name="Stieglmeier M."/>
            <person name="Klingl A."/>
            <person name="Woyke T."/>
            <person name="Ryan C.M."/>
            <person name="Banfield J.F."/>
        </authorList>
    </citation>
    <scope>NUCLEOTIDE SEQUENCE [LARGE SCALE GENOMIC DNA]</scope>
</reference>
<keyword evidence="5" id="KW-0444">Lipid biosynthesis</keyword>
<evidence type="ECO:0000256" key="8">
    <source>
        <dbReference type="ARBA" id="ARBA00022777"/>
    </source>
</evidence>
<dbReference type="GO" id="GO:0004496">
    <property type="term" value="F:mevalonate kinase activity"/>
    <property type="evidence" value="ECO:0007669"/>
    <property type="project" value="UniProtKB-EC"/>
</dbReference>
<dbReference type="PRINTS" id="PR00959">
    <property type="entry name" value="MEVGALKINASE"/>
</dbReference>
<dbReference type="NCBIfam" id="TIGR00549">
    <property type="entry name" value="mevalon_kin"/>
    <property type="match status" value="1"/>
</dbReference>
<evidence type="ECO:0000256" key="12">
    <source>
        <dbReference type="ARBA" id="ARBA00029438"/>
    </source>
</evidence>
<evidence type="ECO:0000256" key="2">
    <source>
        <dbReference type="ARBA" id="ARBA00006495"/>
    </source>
</evidence>
<protein>
    <recommendedName>
        <fullName evidence="3">mevalonate kinase</fullName>
        <ecNumber evidence="3">2.7.1.36</ecNumber>
    </recommendedName>
</protein>
<dbReference type="SUPFAM" id="SSF55060">
    <property type="entry name" value="GHMP Kinase, C-terminal domain"/>
    <property type="match status" value="1"/>
</dbReference>
<evidence type="ECO:0000256" key="9">
    <source>
        <dbReference type="ARBA" id="ARBA00022840"/>
    </source>
</evidence>
<dbReference type="InterPro" id="IPR036554">
    <property type="entry name" value="GHMP_kinase_C_sf"/>
</dbReference>
<comment type="similarity">
    <text evidence="2">Belongs to the GHMP kinase family. Mevalonate kinase subfamily.</text>
</comment>
<dbReference type="GO" id="GO:0019287">
    <property type="term" value="P:isopentenyl diphosphate biosynthetic process, mevalonate pathway"/>
    <property type="evidence" value="ECO:0007669"/>
    <property type="project" value="UniProtKB-UniPathway"/>
</dbReference>
<dbReference type="Pfam" id="PF00288">
    <property type="entry name" value="GHMP_kinases_N"/>
    <property type="match status" value="1"/>
</dbReference>
<evidence type="ECO:0000259" key="13">
    <source>
        <dbReference type="Pfam" id="PF00288"/>
    </source>
</evidence>
<dbReference type="Proteomes" id="UP000230775">
    <property type="component" value="Unassembled WGS sequence"/>
</dbReference>
<evidence type="ECO:0000256" key="6">
    <source>
        <dbReference type="ARBA" id="ARBA00022679"/>
    </source>
</evidence>
<keyword evidence="8 14" id="KW-0418">Kinase</keyword>
<evidence type="ECO:0000256" key="11">
    <source>
        <dbReference type="ARBA" id="ARBA00023098"/>
    </source>
</evidence>
<dbReference type="EMBL" id="PEZI01000048">
    <property type="protein sequence ID" value="PIS14493.1"/>
    <property type="molecule type" value="Genomic_DNA"/>
</dbReference>
<proteinExistence type="inferred from homology"/>
<gene>
    <name evidence="14" type="primary">mvk</name>
    <name evidence="14" type="ORF">COT64_02360</name>
</gene>
<dbReference type="GO" id="GO:0005829">
    <property type="term" value="C:cytosol"/>
    <property type="evidence" value="ECO:0007669"/>
    <property type="project" value="TreeGrafter"/>
</dbReference>
<evidence type="ECO:0000256" key="4">
    <source>
        <dbReference type="ARBA" id="ARBA00022490"/>
    </source>
</evidence>
<evidence type="ECO:0000256" key="3">
    <source>
        <dbReference type="ARBA" id="ARBA00012103"/>
    </source>
</evidence>
<name>A0A2H0WPC9_9BACT</name>
<feature type="domain" description="GHMP kinase N-terminal" evidence="13">
    <location>
        <begin position="66"/>
        <end position="150"/>
    </location>
</feature>
<dbReference type="InterPro" id="IPR006204">
    <property type="entry name" value="GHMP_kinase_N_dom"/>
</dbReference>
<dbReference type="InterPro" id="IPR020568">
    <property type="entry name" value="Ribosomal_Su5_D2-typ_SF"/>
</dbReference>